<reference evidence="2 3" key="1">
    <citation type="submission" date="2018-12" db="EMBL/GenBank/DDBJ databases">
        <authorList>
            <person name="Toschakov S.V."/>
        </authorList>
    </citation>
    <scope>NUCLEOTIDE SEQUENCE [LARGE SCALE GENOMIC DNA]</scope>
    <source>
        <strain evidence="2 3">GM2012</strain>
    </source>
</reference>
<dbReference type="OrthoDB" id="9857772at2"/>
<feature type="region of interest" description="Disordered" evidence="1">
    <location>
        <begin position="102"/>
        <end position="122"/>
    </location>
</feature>
<accession>A0A432MI85</accession>
<evidence type="ECO:0000256" key="1">
    <source>
        <dbReference type="SAM" id="MobiDB-lite"/>
    </source>
</evidence>
<evidence type="ECO:0000313" key="3">
    <source>
        <dbReference type="Proteomes" id="UP000280296"/>
    </source>
</evidence>
<gene>
    <name evidence="2" type="ORF">TsocGM_14905</name>
</gene>
<comment type="caution">
    <text evidence="2">The sequence shown here is derived from an EMBL/GenBank/DDBJ whole genome shotgun (WGS) entry which is preliminary data.</text>
</comment>
<dbReference type="EMBL" id="RYZH01000028">
    <property type="protein sequence ID" value="RUL86930.1"/>
    <property type="molecule type" value="Genomic_DNA"/>
</dbReference>
<reference evidence="2 3" key="2">
    <citation type="submission" date="2019-01" db="EMBL/GenBank/DDBJ databases">
        <title>Tautonia sociabilis, a novel thermotolerant planctomycete of Isosphaeraceae family, isolated from a 4000 m deep subterranean habitat.</title>
        <authorList>
            <person name="Kovaleva O.L."/>
            <person name="Elcheninov A.G."/>
            <person name="Van Heerden E."/>
            <person name="Toshchakov S.V."/>
            <person name="Novikov A."/>
            <person name="Bonch-Osmolovskaya E.A."/>
            <person name="Kublanov I.V."/>
        </authorList>
    </citation>
    <scope>NUCLEOTIDE SEQUENCE [LARGE SCALE GENOMIC DNA]</scope>
    <source>
        <strain evidence="2 3">GM2012</strain>
    </source>
</reference>
<dbReference type="Proteomes" id="UP000280296">
    <property type="component" value="Unassembled WGS sequence"/>
</dbReference>
<proteinExistence type="predicted"/>
<organism evidence="2 3">
    <name type="scientific">Tautonia sociabilis</name>
    <dbReference type="NCBI Taxonomy" id="2080755"/>
    <lineage>
        <taxon>Bacteria</taxon>
        <taxon>Pseudomonadati</taxon>
        <taxon>Planctomycetota</taxon>
        <taxon>Planctomycetia</taxon>
        <taxon>Isosphaerales</taxon>
        <taxon>Isosphaeraceae</taxon>
        <taxon>Tautonia</taxon>
    </lineage>
</organism>
<dbReference type="RefSeq" id="WP_126726265.1">
    <property type="nucleotide sequence ID" value="NZ_RYZH01000028.1"/>
</dbReference>
<dbReference type="AlphaFoldDB" id="A0A432MI85"/>
<keyword evidence="3" id="KW-1185">Reference proteome</keyword>
<evidence type="ECO:0000313" key="2">
    <source>
        <dbReference type="EMBL" id="RUL86930.1"/>
    </source>
</evidence>
<name>A0A432MI85_9BACT</name>
<sequence length="134" mass="14156">MLRVAVRLLHLYLIFRIVCCPCLTGQNIHDRATLSLFAWGGAASVPSDELGNPDDLATEAGACMCDGASAPSCPDCPPPDRSGSPIDAPDHLLALVSSIGRDGLTDLPPAPPPLRSPEPSDARIVRARLQSFRC</sequence>
<protein>
    <submittedName>
        <fullName evidence="2">Uncharacterized protein</fullName>
    </submittedName>
</protein>